<name>A0A1J1GYF2_PLAGA</name>
<proteinExistence type="predicted"/>
<dbReference type="OrthoDB" id="376712at2759"/>
<feature type="transmembrane region" description="Helical" evidence="1">
    <location>
        <begin position="66"/>
        <end position="89"/>
    </location>
</feature>
<evidence type="ECO:0000256" key="1">
    <source>
        <dbReference type="SAM" id="Phobius"/>
    </source>
</evidence>
<dbReference type="EMBL" id="CVMV01000110">
    <property type="protein sequence ID" value="CRG97588.1"/>
    <property type="molecule type" value="Genomic_DNA"/>
</dbReference>
<dbReference type="VEuPathDB" id="PlasmoDB:PGAL8A_00516100"/>
<dbReference type="GeneID" id="39733694"/>
<evidence type="ECO:0000313" key="3">
    <source>
        <dbReference type="EMBL" id="CRG97588.1"/>
    </source>
</evidence>
<keyword evidence="1" id="KW-1133">Transmembrane helix</keyword>
<evidence type="ECO:0000313" key="4">
    <source>
        <dbReference type="Proteomes" id="UP000220797"/>
    </source>
</evidence>
<feature type="signal peptide" evidence="2">
    <location>
        <begin position="1"/>
        <end position="25"/>
    </location>
</feature>
<dbReference type="RefSeq" id="XP_028530389.1">
    <property type="nucleotide sequence ID" value="XM_028673992.1"/>
</dbReference>
<dbReference type="AlphaFoldDB" id="A0A1J1GYF2"/>
<keyword evidence="1" id="KW-0812">Transmembrane</keyword>
<sequence>MRKLFLFLFFTFTYFFLFKVRKCKANYKNGNIAYNPNYNTDLSSINSINEKVETQKGKKKNLTKTILKGIGIFFMLATSINLILQNAVLNEELSNHKRREIDLTARLMNAERDVLTSKIEYSRKVEEMQNVINHMIVHTFNNK</sequence>
<keyword evidence="1" id="KW-0472">Membrane</keyword>
<comment type="caution">
    <text evidence="3">The sequence shown here is derived from an EMBL/GenBank/DDBJ whole genome shotgun (WGS) entry which is preliminary data.</text>
</comment>
<reference evidence="3" key="1">
    <citation type="submission" date="2015-04" db="EMBL/GenBank/DDBJ databases">
        <authorList>
            <consortium name="Pathogen Informatics"/>
        </authorList>
    </citation>
    <scope>NUCLEOTIDE SEQUENCE [LARGE SCALE GENOMIC DNA]</scope>
    <source>
        <strain evidence="3">8A</strain>
    </source>
</reference>
<organism evidence="3 4">
    <name type="scientific">Plasmodium gallinaceum</name>
    <dbReference type="NCBI Taxonomy" id="5849"/>
    <lineage>
        <taxon>Eukaryota</taxon>
        <taxon>Sar</taxon>
        <taxon>Alveolata</taxon>
        <taxon>Apicomplexa</taxon>
        <taxon>Aconoidasida</taxon>
        <taxon>Haemosporida</taxon>
        <taxon>Plasmodiidae</taxon>
        <taxon>Plasmodium</taxon>
        <taxon>Plasmodium (Haemamoeba)</taxon>
    </lineage>
</organism>
<dbReference type="Proteomes" id="UP000220797">
    <property type="component" value="Unassembled WGS sequence"/>
</dbReference>
<dbReference type="OMA" id="NGNIAYN"/>
<keyword evidence="4" id="KW-1185">Reference proteome</keyword>
<accession>A0A1J1GYF2</accession>
<evidence type="ECO:0000256" key="2">
    <source>
        <dbReference type="SAM" id="SignalP"/>
    </source>
</evidence>
<keyword evidence="2" id="KW-0732">Signal</keyword>
<gene>
    <name evidence="3" type="ORF">PGAL8A_00516100</name>
</gene>
<feature type="chain" id="PRO_5012294778" evidence="2">
    <location>
        <begin position="26"/>
        <end position="143"/>
    </location>
</feature>
<protein>
    <submittedName>
        <fullName evidence="3">Uncharacterized protein</fullName>
    </submittedName>
</protein>